<dbReference type="RefSeq" id="WP_380938854.1">
    <property type="nucleotide sequence ID" value="NZ_JBHUFC010000002.1"/>
</dbReference>
<organism evidence="3 4">
    <name type="scientific">Sphingomonas floccifaciens</name>
    <dbReference type="NCBI Taxonomy" id="1844115"/>
    <lineage>
        <taxon>Bacteria</taxon>
        <taxon>Pseudomonadati</taxon>
        <taxon>Pseudomonadota</taxon>
        <taxon>Alphaproteobacteria</taxon>
        <taxon>Sphingomonadales</taxon>
        <taxon>Sphingomonadaceae</taxon>
        <taxon>Sphingomonas</taxon>
    </lineage>
</organism>
<protein>
    <submittedName>
        <fullName evidence="3">Acyltransferase family protein</fullName>
        <ecNumber evidence="3">2.3.-.-</ecNumber>
    </submittedName>
</protein>
<dbReference type="PANTHER" id="PTHR23028:SF53">
    <property type="entry name" value="ACYL_TRANSF_3 DOMAIN-CONTAINING PROTEIN"/>
    <property type="match status" value="1"/>
</dbReference>
<sequence length="351" mass="38216">MSIERTATVTPHPSQDGRVGVLDGWRAISILAVLAGHWLPIGPKSLELNGAVAASGMAIFFTLSGYLITSLLLRDSRPLPFLIRRLLRILPLAWAAMIVLAVANRADSATIAANLLFYANLPPAHLMSGGEPLWSLCIEVQFYLSIAAIVTVFGRRGLYLLPLLALAITGYRITAGVPISIITWERVDEILAGAILALVFARRQAGWSLPRALTWAPIALAALLLASAHPAFGPLAYLRPYIAAAAVGTSMLGTPAWFRALLCLRPMRYIAEISYALYVIHGILSATWLGGHDASKADRYLRRPLLMLATAALAHLSTFHFERHFIELGKRLTRRGALPPKWQPAKDLTTL</sequence>
<evidence type="ECO:0000313" key="3">
    <source>
        <dbReference type="EMBL" id="MFD1786662.1"/>
    </source>
</evidence>
<feature type="domain" description="Acyltransferase 3" evidence="2">
    <location>
        <begin position="22"/>
        <end position="288"/>
    </location>
</feature>
<feature type="transmembrane region" description="Helical" evidence="1">
    <location>
        <begin position="270"/>
        <end position="289"/>
    </location>
</feature>
<keyword evidence="4" id="KW-1185">Reference proteome</keyword>
<gene>
    <name evidence="3" type="ORF">ACFSC3_03655</name>
</gene>
<dbReference type="EC" id="2.3.-.-" evidence="3"/>
<dbReference type="InterPro" id="IPR050879">
    <property type="entry name" value="Acyltransferase_3"/>
</dbReference>
<evidence type="ECO:0000259" key="2">
    <source>
        <dbReference type="Pfam" id="PF01757"/>
    </source>
</evidence>
<comment type="caution">
    <text evidence="3">The sequence shown here is derived from an EMBL/GenBank/DDBJ whole genome shotgun (WGS) entry which is preliminary data.</text>
</comment>
<keyword evidence="3" id="KW-0012">Acyltransferase</keyword>
<dbReference type="InterPro" id="IPR002656">
    <property type="entry name" value="Acyl_transf_3_dom"/>
</dbReference>
<name>A0ABW4N930_9SPHN</name>
<proteinExistence type="predicted"/>
<reference evidence="4" key="1">
    <citation type="journal article" date="2019" name="Int. J. Syst. Evol. Microbiol.">
        <title>The Global Catalogue of Microorganisms (GCM) 10K type strain sequencing project: providing services to taxonomists for standard genome sequencing and annotation.</title>
        <authorList>
            <consortium name="The Broad Institute Genomics Platform"/>
            <consortium name="The Broad Institute Genome Sequencing Center for Infectious Disease"/>
            <person name="Wu L."/>
            <person name="Ma J."/>
        </authorList>
    </citation>
    <scope>NUCLEOTIDE SEQUENCE [LARGE SCALE GENOMIC DNA]</scope>
    <source>
        <strain evidence="4">Q85</strain>
    </source>
</reference>
<keyword evidence="1" id="KW-1133">Transmembrane helix</keyword>
<feature type="transmembrane region" description="Helical" evidence="1">
    <location>
        <begin position="21"/>
        <end position="39"/>
    </location>
</feature>
<feature type="transmembrane region" description="Helical" evidence="1">
    <location>
        <begin position="212"/>
        <end position="232"/>
    </location>
</feature>
<evidence type="ECO:0000313" key="4">
    <source>
        <dbReference type="Proteomes" id="UP001597283"/>
    </source>
</evidence>
<dbReference type="PANTHER" id="PTHR23028">
    <property type="entry name" value="ACETYLTRANSFERASE"/>
    <property type="match status" value="1"/>
</dbReference>
<dbReference type="GO" id="GO:0016746">
    <property type="term" value="F:acyltransferase activity"/>
    <property type="evidence" value="ECO:0007669"/>
    <property type="project" value="UniProtKB-KW"/>
</dbReference>
<dbReference type="Pfam" id="PF01757">
    <property type="entry name" value="Acyl_transf_3"/>
    <property type="match status" value="1"/>
</dbReference>
<feature type="transmembrane region" description="Helical" evidence="1">
    <location>
        <begin position="238"/>
        <end position="258"/>
    </location>
</feature>
<feature type="transmembrane region" description="Helical" evidence="1">
    <location>
        <begin position="85"/>
        <end position="103"/>
    </location>
</feature>
<feature type="transmembrane region" description="Helical" evidence="1">
    <location>
        <begin position="301"/>
        <end position="321"/>
    </location>
</feature>
<dbReference type="EMBL" id="JBHUFC010000002">
    <property type="protein sequence ID" value="MFD1786662.1"/>
    <property type="molecule type" value="Genomic_DNA"/>
</dbReference>
<dbReference type="Proteomes" id="UP001597283">
    <property type="component" value="Unassembled WGS sequence"/>
</dbReference>
<keyword evidence="1" id="KW-0472">Membrane</keyword>
<accession>A0ABW4N930</accession>
<keyword evidence="1" id="KW-0812">Transmembrane</keyword>
<feature type="transmembrane region" description="Helical" evidence="1">
    <location>
        <begin position="133"/>
        <end position="153"/>
    </location>
</feature>
<keyword evidence="3" id="KW-0808">Transferase</keyword>
<evidence type="ECO:0000256" key="1">
    <source>
        <dbReference type="SAM" id="Phobius"/>
    </source>
</evidence>
<feature type="transmembrane region" description="Helical" evidence="1">
    <location>
        <begin position="51"/>
        <end position="73"/>
    </location>
</feature>